<feature type="domain" description="Transposase IS110-like N-terminal" evidence="1">
    <location>
        <begin position="6"/>
        <end position="173"/>
    </location>
</feature>
<keyword evidence="3" id="KW-1185">Reference proteome</keyword>
<organism evidence="2 3">
    <name type="scientific">Limnospira fusiformis PMC 851.14</name>
    <dbReference type="NCBI Taxonomy" id="2219512"/>
    <lineage>
        <taxon>Bacteria</taxon>
        <taxon>Bacillati</taxon>
        <taxon>Cyanobacteriota</taxon>
        <taxon>Cyanophyceae</taxon>
        <taxon>Oscillatoriophycideae</taxon>
        <taxon>Oscillatoriales</taxon>
        <taxon>Sirenicapillariaceae</taxon>
        <taxon>Limnospira</taxon>
    </lineage>
</organism>
<accession>A0ABU9ETR7</accession>
<dbReference type="PANTHER" id="PTHR33055">
    <property type="entry name" value="TRANSPOSASE FOR INSERTION SEQUENCE ELEMENT IS1111A"/>
    <property type="match status" value="1"/>
</dbReference>
<proteinExistence type="predicted"/>
<dbReference type="InterPro" id="IPR047650">
    <property type="entry name" value="Transpos_IS110"/>
</dbReference>
<dbReference type="Proteomes" id="UP001387447">
    <property type="component" value="Unassembled WGS sequence"/>
</dbReference>
<evidence type="ECO:0000259" key="1">
    <source>
        <dbReference type="Pfam" id="PF01548"/>
    </source>
</evidence>
<protein>
    <submittedName>
        <fullName evidence="2">Transposase</fullName>
    </submittedName>
</protein>
<dbReference type="Pfam" id="PF01548">
    <property type="entry name" value="DEDD_Tnp_IS110"/>
    <property type="match status" value="1"/>
</dbReference>
<evidence type="ECO:0000313" key="2">
    <source>
        <dbReference type="EMBL" id="MEK9515358.1"/>
    </source>
</evidence>
<sequence>MNSLIVGLDVSSSWCDAVWLESMPTGAVRDFFDSPAFAECHRKLEANAKSIQFLVSLEPSVVVLEPTGTYSKFWIDSLHREGIPVLKADQTMIKDSRKSYGGTSNKSDPYDALIMVITYFQHYQTNYDRRYWVRERPPAVAKIEQCLRDIQSFTKRRTQVINQAKSRLVYEFPARAKVQVKREVGNLDPDKLPAWWGWACGWTSQGSWEIPKGVKTKFDNEYAKAIAAGEGTGISVVTARLAQQICMWHQSEAMVEQEMLGYLNLPEFDCYHRVFDKFGFGSRERGWLLTRIVPFDEMFKCLPKSKAMRRFRQLCGLGATQVQSGQADTRSSFTGSKEARSTLHQFVVRAIEKGTHREQKPGGGAIATTPYDCLSKSPEAQSLRLYWVTRAYHKGNKVSGAALKAARNATSRKLAETLFKALWDMR</sequence>
<reference evidence="2 3" key="1">
    <citation type="journal article" date="2024" name="Front. Microbiol.">
        <title>Transcriptomic insights into the dominance of two phototrophs throughout the water column of a tropical hypersaline-alkaline crater lake (Dziani Dzaha, Mayotte).</title>
        <authorList>
            <person name="Duperron S."/>
            <person name="Halary S."/>
            <person name="Bouly J.-P."/>
            <person name="Roussel T."/>
            <person name="Hugoni M."/>
            <person name="Bruto M."/>
            <person name="Oger P."/>
            <person name="Duval C."/>
            <person name="Woo A."/>
            <person name="Jezequiel D."/>
            <person name="Ader M."/>
            <person name="Leboulanger C."/>
            <person name="Agogue H."/>
            <person name="Grossi V."/>
            <person name="Trousselier M."/>
            <person name="Bernard C."/>
        </authorList>
    </citation>
    <scope>NUCLEOTIDE SEQUENCE [LARGE SCALE GENOMIC DNA]</scope>
    <source>
        <strain evidence="2 3">PMC 851.14</strain>
    </source>
</reference>
<dbReference type="RefSeq" id="WP_315690416.1">
    <property type="nucleotide sequence ID" value="NZ_JBBWYZ010000039.1"/>
</dbReference>
<gene>
    <name evidence="2" type="ORF">AAEJ74_28035</name>
</gene>
<dbReference type="PANTHER" id="PTHR33055:SF17">
    <property type="entry name" value="THIRD ORF IN TRANSPOSON ISC1491"/>
    <property type="match status" value="1"/>
</dbReference>
<name>A0ABU9ETR7_LIMFS</name>
<dbReference type="EMBL" id="JBBWYZ010000039">
    <property type="protein sequence ID" value="MEK9515358.1"/>
    <property type="molecule type" value="Genomic_DNA"/>
</dbReference>
<dbReference type="InterPro" id="IPR002525">
    <property type="entry name" value="Transp_IS110-like_N"/>
</dbReference>
<evidence type="ECO:0000313" key="3">
    <source>
        <dbReference type="Proteomes" id="UP001387447"/>
    </source>
</evidence>
<comment type="caution">
    <text evidence="2">The sequence shown here is derived from an EMBL/GenBank/DDBJ whole genome shotgun (WGS) entry which is preliminary data.</text>
</comment>